<proteinExistence type="predicted"/>
<dbReference type="RefSeq" id="WP_085515156.1">
    <property type="nucleotide sequence ID" value="NZ_FXAW01000001.1"/>
</dbReference>
<dbReference type="AlphaFoldDB" id="A0A1X7I239"/>
<dbReference type="Proteomes" id="UP000193804">
    <property type="component" value="Unassembled WGS sequence"/>
</dbReference>
<keyword evidence="3" id="KW-1185">Reference proteome</keyword>
<dbReference type="EMBL" id="FXAW01000001">
    <property type="protein sequence ID" value="SMG08395.1"/>
    <property type="molecule type" value="Genomic_DNA"/>
</dbReference>
<evidence type="ECO:0000256" key="1">
    <source>
        <dbReference type="SAM" id="SignalP"/>
    </source>
</evidence>
<feature type="signal peptide" evidence="1">
    <location>
        <begin position="1"/>
        <end position="18"/>
    </location>
</feature>
<dbReference type="OrthoDB" id="883038at2"/>
<keyword evidence="1" id="KW-0732">Signal</keyword>
<protein>
    <recommendedName>
        <fullName evidence="4">TonB protein C-terminal</fullName>
    </recommendedName>
</protein>
<evidence type="ECO:0000313" key="3">
    <source>
        <dbReference type="Proteomes" id="UP000193804"/>
    </source>
</evidence>
<evidence type="ECO:0000313" key="2">
    <source>
        <dbReference type="EMBL" id="SMG08395.1"/>
    </source>
</evidence>
<gene>
    <name evidence="2" type="ORF">SAMN05661096_00131</name>
</gene>
<feature type="chain" id="PRO_5010860460" description="TonB protein C-terminal" evidence="1">
    <location>
        <begin position="19"/>
        <end position="211"/>
    </location>
</feature>
<sequence>MKRLFLPILILLNLNLLAQIQDIDEPYQKGKVKNGYRVGEWSYYDLNKELALTFDYDSNQLIYLKQDSSSYFIFDEEWQSLQPDRQIRYLGSYVHLYDFLAMNLSRTYSSEASKKNINTVILLELEFDEKGVLVKKNILGKHKEYLEEAILEVTASIPEYWIPAVYQGQTVKSKIAFPLIYTNKTNEKKQPKVADLDYDGKLMKHIKIVGF</sequence>
<reference evidence="3" key="1">
    <citation type="submission" date="2017-04" db="EMBL/GenBank/DDBJ databases">
        <authorList>
            <person name="Varghese N."/>
            <person name="Submissions S."/>
        </authorList>
    </citation>
    <scope>NUCLEOTIDE SEQUENCE [LARGE SCALE GENOMIC DNA]</scope>
    <source>
        <strain evidence="3">DSM 4125</strain>
    </source>
</reference>
<name>A0A1X7I239_9BACT</name>
<dbReference type="STRING" id="1028.SAMN05661096_00131"/>
<organism evidence="2 3">
    <name type="scientific">Marivirga sericea</name>
    <dbReference type="NCBI Taxonomy" id="1028"/>
    <lineage>
        <taxon>Bacteria</taxon>
        <taxon>Pseudomonadati</taxon>
        <taxon>Bacteroidota</taxon>
        <taxon>Cytophagia</taxon>
        <taxon>Cytophagales</taxon>
        <taxon>Marivirgaceae</taxon>
        <taxon>Marivirga</taxon>
    </lineage>
</organism>
<evidence type="ECO:0008006" key="4">
    <source>
        <dbReference type="Google" id="ProtNLM"/>
    </source>
</evidence>
<accession>A0A1X7I239</accession>